<dbReference type="UniPathway" id="UPA00078">
    <property type="reaction ID" value="UER00161"/>
</dbReference>
<feature type="binding site" evidence="9">
    <location>
        <position position="59"/>
    </location>
    <ligand>
        <name>ATP</name>
        <dbReference type="ChEBI" id="CHEBI:30616"/>
    </ligand>
</feature>
<keyword evidence="11" id="KW-1185">Reference proteome</keyword>
<evidence type="ECO:0000256" key="3">
    <source>
        <dbReference type="ARBA" id="ARBA00022723"/>
    </source>
</evidence>
<dbReference type="NCBIfam" id="TIGR00347">
    <property type="entry name" value="bioD"/>
    <property type="match status" value="1"/>
</dbReference>
<dbReference type="Gene3D" id="3.40.50.300">
    <property type="entry name" value="P-loop containing nucleotide triphosphate hydrolases"/>
    <property type="match status" value="1"/>
</dbReference>
<dbReference type="Pfam" id="PF13500">
    <property type="entry name" value="AAA_26"/>
    <property type="match status" value="1"/>
</dbReference>
<keyword evidence="2 9" id="KW-0436">Ligase</keyword>
<comment type="pathway">
    <text evidence="9">Cofactor biosynthesis; biotin biosynthesis; biotin from 7,8-diaminononanoate: step 1/2.</text>
</comment>
<comment type="cofactor">
    <cofactor evidence="9">
        <name>Mg(2+)</name>
        <dbReference type="ChEBI" id="CHEBI:18420"/>
    </cofactor>
</comment>
<evidence type="ECO:0000313" key="10">
    <source>
        <dbReference type="EMBL" id="ANJ67100.1"/>
    </source>
</evidence>
<keyword evidence="6 9" id="KW-0067">ATP-binding</keyword>
<dbReference type="STRING" id="1860122.A9404_06615"/>
<evidence type="ECO:0000256" key="5">
    <source>
        <dbReference type="ARBA" id="ARBA00022756"/>
    </source>
</evidence>
<dbReference type="InterPro" id="IPR027417">
    <property type="entry name" value="P-loop_NTPase"/>
</dbReference>
<feature type="binding site" evidence="9">
    <location>
        <position position="46"/>
    </location>
    <ligand>
        <name>substrate</name>
    </ligand>
</feature>
<protein>
    <recommendedName>
        <fullName evidence="9">ATP-dependent dethiobiotin synthetase BioD</fullName>
        <ecNumber evidence="9">6.3.3.3</ecNumber>
    </recommendedName>
    <alternativeName>
        <fullName evidence="9">DTB synthetase</fullName>
        <shortName evidence="9">DTBS</shortName>
    </alternativeName>
    <alternativeName>
        <fullName evidence="9">Dethiobiotin synthase</fullName>
    </alternativeName>
</protein>
<dbReference type="GO" id="GO:0000287">
    <property type="term" value="F:magnesium ion binding"/>
    <property type="evidence" value="ECO:0007669"/>
    <property type="project" value="UniProtKB-UniRule"/>
</dbReference>
<comment type="similarity">
    <text evidence="9">Belongs to the dethiobiotin synthetase family.</text>
</comment>
<evidence type="ECO:0000256" key="8">
    <source>
        <dbReference type="ARBA" id="ARBA00047386"/>
    </source>
</evidence>
<gene>
    <name evidence="9" type="primary">bioD</name>
    <name evidence="10" type="ORF">A9404_06615</name>
</gene>
<dbReference type="AlphaFoldDB" id="A0A191ZGW2"/>
<keyword evidence="1 9" id="KW-0963">Cytoplasm</keyword>
<keyword evidence="7 9" id="KW-0460">Magnesium</keyword>
<evidence type="ECO:0000256" key="7">
    <source>
        <dbReference type="ARBA" id="ARBA00022842"/>
    </source>
</evidence>
<feature type="binding site" evidence="9">
    <location>
        <begin position="185"/>
        <end position="186"/>
    </location>
    <ligand>
        <name>ATP</name>
        <dbReference type="ChEBI" id="CHEBI:30616"/>
    </ligand>
</feature>
<accession>A0A191ZGW2</accession>
<comment type="subunit">
    <text evidence="9">Homodimer.</text>
</comment>
<dbReference type="PANTHER" id="PTHR43210:SF2">
    <property type="entry name" value="ATP-DEPENDENT DETHIOBIOTIN SYNTHETASE BIOD 2"/>
    <property type="match status" value="1"/>
</dbReference>
<dbReference type="Proteomes" id="UP000078596">
    <property type="component" value="Chromosome"/>
</dbReference>
<dbReference type="GO" id="GO:0009102">
    <property type="term" value="P:biotin biosynthetic process"/>
    <property type="evidence" value="ECO:0007669"/>
    <property type="project" value="UniProtKB-UniRule"/>
</dbReference>
<dbReference type="GO" id="GO:0005829">
    <property type="term" value="C:cytosol"/>
    <property type="evidence" value="ECO:0007669"/>
    <property type="project" value="TreeGrafter"/>
</dbReference>
<dbReference type="SUPFAM" id="SSF52540">
    <property type="entry name" value="P-loop containing nucleoside triphosphate hydrolases"/>
    <property type="match status" value="1"/>
</dbReference>
<comment type="catalytic activity">
    <reaction evidence="9">
        <text>(7R,8S)-7,8-diammoniononanoate + CO2 + ATP = (4R,5S)-dethiobiotin + ADP + phosphate + 3 H(+)</text>
        <dbReference type="Rhea" id="RHEA:15805"/>
        <dbReference type="ChEBI" id="CHEBI:15378"/>
        <dbReference type="ChEBI" id="CHEBI:16526"/>
        <dbReference type="ChEBI" id="CHEBI:30616"/>
        <dbReference type="ChEBI" id="CHEBI:43474"/>
        <dbReference type="ChEBI" id="CHEBI:149469"/>
        <dbReference type="ChEBI" id="CHEBI:149473"/>
        <dbReference type="ChEBI" id="CHEBI:456216"/>
        <dbReference type="EC" id="6.3.3.3"/>
    </reaction>
</comment>
<keyword evidence="3 9" id="KW-0479">Metal-binding</keyword>
<reference evidence="10 11" key="1">
    <citation type="submission" date="2016-06" db="EMBL/GenBank/DDBJ databases">
        <title>Insight into the functional genes involving in sulfur oxidation in Pearl River water.</title>
        <authorList>
            <person name="Luo J."/>
            <person name="Tan X."/>
            <person name="Lin W."/>
        </authorList>
    </citation>
    <scope>NUCLEOTIDE SEQUENCE [LARGE SCALE GENOMIC DNA]</scope>
    <source>
        <strain evidence="10 11">LS2</strain>
    </source>
</reference>
<keyword evidence="4 9" id="KW-0547">Nucleotide-binding</keyword>
<feature type="binding site" evidence="9">
    <location>
        <begin position="17"/>
        <end position="22"/>
    </location>
    <ligand>
        <name>ATP</name>
        <dbReference type="ChEBI" id="CHEBI:30616"/>
    </ligand>
</feature>
<comment type="caution">
    <text evidence="9">Lacks conserved residue(s) required for the propagation of feature annotation.</text>
</comment>
<dbReference type="EC" id="6.3.3.3" evidence="9"/>
<dbReference type="GO" id="GO:0004141">
    <property type="term" value="F:dethiobiotin synthase activity"/>
    <property type="evidence" value="ECO:0007669"/>
    <property type="project" value="UniProtKB-UniRule"/>
</dbReference>
<feature type="binding site" evidence="9">
    <location>
        <position position="125"/>
    </location>
    <ligand>
        <name>Mg(2+)</name>
        <dbReference type="ChEBI" id="CHEBI:18420"/>
    </ligand>
</feature>
<dbReference type="EMBL" id="CP016027">
    <property type="protein sequence ID" value="ANJ67100.1"/>
    <property type="molecule type" value="Genomic_DNA"/>
</dbReference>
<dbReference type="CDD" id="cd03109">
    <property type="entry name" value="DTBS"/>
    <property type="match status" value="1"/>
</dbReference>
<proteinExistence type="inferred from homology"/>
<feature type="active site" evidence="9">
    <location>
        <position position="42"/>
    </location>
</feature>
<dbReference type="HAMAP" id="MF_00336">
    <property type="entry name" value="BioD"/>
    <property type="match status" value="1"/>
</dbReference>
<evidence type="ECO:0000256" key="1">
    <source>
        <dbReference type="ARBA" id="ARBA00022490"/>
    </source>
</evidence>
<dbReference type="PANTHER" id="PTHR43210">
    <property type="entry name" value="DETHIOBIOTIN SYNTHETASE"/>
    <property type="match status" value="1"/>
</dbReference>
<dbReference type="GO" id="GO:0005524">
    <property type="term" value="F:ATP binding"/>
    <property type="evidence" value="ECO:0007669"/>
    <property type="project" value="UniProtKB-UniRule"/>
</dbReference>
<evidence type="ECO:0000256" key="6">
    <source>
        <dbReference type="ARBA" id="ARBA00022840"/>
    </source>
</evidence>
<dbReference type="RefSeq" id="WP_066099462.1">
    <property type="nucleotide sequence ID" value="NZ_CP016027.1"/>
</dbReference>
<evidence type="ECO:0000256" key="2">
    <source>
        <dbReference type="ARBA" id="ARBA00022598"/>
    </source>
</evidence>
<comment type="subcellular location">
    <subcellularLocation>
        <location evidence="9">Cytoplasm</location>
    </subcellularLocation>
</comment>
<dbReference type="InterPro" id="IPR004472">
    <property type="entry name" value="DTB_synth_BioD"/>
</dbReference>
<feature type="binding site" evidence="9">
    <location>
        <position position="59"/>
    </location>
    <ligand>
        <name>Mg(2+)</name>
        <dbReference type="ChEBI" id="CHEBI:18420"/>
    </ligand>
</feature>
<evidence type="ECO:0000313" key="11">
    <source>
        <dbReference type="Proteomes" id="UP000078596"/>
    </source>
</evidence>
<organism evidence="10 11">
    <name type="scientific">Halothiobacillus diazotrophicus</name>
    <dbReference type="NCBI Taxonomy" id="1860122"/>
    <lineage>
        <taxon>Bacteria</taxon>
        <taxon>Pseudomonadati</taxon>
        <taxon>Pseudomonadota</taxon>
        <taxon>Gammaproteobacteria</taxon>
        <taxon>Chromatiales</taxon>
        <taxon>Halothiobacillaceae</taxon>
        <taxon>Halothiobacillus</taxon>
    </lineage>
</organism>
<comment type="catalytic activity">
    <reaction evidence="8">
        <text>(7R,8S)-8-amino-7-(carboxyamino)nonanoate + ATP = (4R,5S)-dethiobiotin + ADP + phosphate + H(+)</text>
        <dbReference type="Rhea" id="RHEA:63684"/>
        <dbReference type="ChEBI" id="CHEBI:15378"/>
        <dbReference type="ChEBI" id="CHEBI:30616"/>
        <dbReference type="ChEBI" id="CHEBI:43474"/>
        <dbReference type="ChEBI" id="CHEBI:149470"/>
        <dbReference type="ChEBI" id="CHEBI:149473"/>
        <dbReference type="ChEBI" id="CHEBI:456216"/>
    </reaction>
</comment>
<name>A0A191ZGW2_9GAMM</name>
<feature type="binding site" evidence="9">
    <location>
        <position position="21"/>
    </location>
    <ligand>
        <name>Mg(2+)</name>
        <dbReference type="ChEBI" id="CHEBI:18420"/>
    </ligand>
</feature>
<evidence type="ECO:0000256" key="4">
    <source>
        <dbReference type="ARBA" id="ARBA00022741"/>
    </source>
</evidence>
<sequence length="248" mass="26784">MADTHATGWVMLGTDTGVGKTFIGCQIIEALRAAGHRVRARKPIETGCANQEGTYIPADATALWNAAGRSESLETVCPLRFLAPLAAPEAARHEGRRLEFAHDIAPLLPAPNDTRQPNDALWLIESAGGLMSPLTEDALGLALASHTRLPVILVAPDRLGTLSGLFASMEALDRRGIPIAAVILNRRPEDRSTQNDSSPDNLMHIRHWLPQIVTRMPHPAVLSHDQRFSTPVVPVLLGPVHTKSKPTT</sequence>
<comment type="function">
    <text evidence="9">Catalyzes a mechanistically unusual reaction, the ATP-dependent insertion of CO2 between the N7 and N8 nitrogen atoms of 7,8-diaminopelargonic acid (DAPA, also called 7,8-diammoniononanoate) to form a ureido ring.</text>
</comment>
<dbReference type="KEGG" id="haz:A9404_06615"/>
<keyword evidence="5 9" id="KW-0093">Biotin biosynthesis</keyword>
<feature type="binding site" evidence="9">
    <location>
        <begin position="125"/>
        <end position="128"/>
    </location>
    <ligand>
        <name>ATP</name>
        <dbReference type="ChEBI" id="CHEBI:30616"/>
    </ligand>
</feature>
<evidence type="ECO:0000256" key="9">
    <source>
        <dbReference type="HAMAP-Rule" id="MF_00336"/>
    </source>
</evidence>